<dbReference type="SMART" id="SM00853">
    <property type="entry name" value="MutL_C"/>
    <property type="match status" value="1"/>
</dbReference>
<keyword evidence="2" id="KW-0227">DNA damage</keyword>
<dbReference type="Proteomes" id="UP000695022">
    <property type="component" value="Unplaced"/>
</dbReference>
<feature type="compositionally biased region" description="Basic and acidic residues" evidence="3">
    <location>
        <begin position="692"/>
        <end position="701"/>
    </location>
</feature>
<keyword evidence="6" id="KW-1185">Reference proteome</keyword>
<dbReference type="InterPro" id="IPR014762">
    <property type="entry name" value="DNA_mismatch_repair_CS"/>
</dbReference>
<dbReference type="SUPFAM" id="SSF54211">
    <property type="entry name" value="Ribosomal protein S5 domain 2-like"/>
    <property type="match status" value="1"/>
</dbReference>
<dbReference type="InterPro" id="IPR042121">
    <property type="entry name" value="MutL_C_regsub"/>
</dbReference>
<dbReference type="InterPro" id="IPR014790">
    <property type="entry name" value="MutL_C"/>
</dbReference>
<dbReference type="Pfam" id="PF01119">
    <property type="entry name" value="DNA_mis_repair"/>
    <property type="match status" value="1"/>
</dbReference>
<dbReference type="InterPro" id="IPR014721">
    <property type="entry name" value="Ribsml_uS5_D2-typ_fold_subgr"/>
</dbReference>
<name>A0ABM1E0Z5_PRICU</name>
<dbReference type="Gene3D" id="3.30.565.10">
    <property type="entry name" value="Histidine kinase-like ATPase, C-terminal domain"/>
    <property type="match status" value="1"/>
</dbReference>
<dbReference type="InterPro" id="IPR002099">
    <property type="entry name" value="MutL/Mlh/PMS"/>
</dbReference>
<evidence type="ECO:0000313" key="6">
    <source>
        <dbReference type="Proteomes" id="UP000695022"/>
    </source>
</evidence>
<dbReference type="PANTHER" id="PTHR10073">
    <property type="entry name" value="DNA MISMATCH REPAIR PROTEIN MLH, PMS, MUTL"/>
    <property type="match status" value="1"/>
</dbReference>
<feature type="region of interest" description="Disordered" evidence="3">
    <location>
        <begin position="692"/>
        <end position="714"/>
    </location>
</feature>
<dbReference type="CDD" id="cd03484">
    <property type="entry name" value="MutL_Trans_hPMS_2_like"/>
    <property type="match status" value="1"/>
</dbReference>
<dbReference type="InterPro" id="IPR042120">
    <property type="entry name" value="MutL_C_dimsub"/>
</dbReference>
<evidence type="ECO:0000256" key="1">
    <source>
        <dbReference type="ARBA" id="ARBA00006082"/>
    </source>
</evidence>
<evidence type="ECO:0000259" key="4">
    <source>
        <dbReference type="SMART" id="SM00853"/>
    </source>
</evidence>
<evidence type="ECO:0000259" key="5">
    <source>
        <dbReference type="SMART" id="SM01340"/>
    </source>
</evidence>
<dbReference type="CDD" id="cd16926">
    <property type="entry name" value="HATPase_MutL-MLH-PMS-like"/>
    <property type="match status" value="1"/>
</dbReference>
<dbReference type="InterPro" id="IPR037198">
    <property type="entry name" value="MutL_C_sf"/>
</dbReference>
<dbReference type="NCBIfam" id="TIGR00585">
    <property type="entry name" value="mutl"/>
    <property type="match status" value="1"/>
</dbReference>
<dbReference type="SUPFAM" id="SSF55874">
    <property type="entry name" value="ATPase domain of HSP90 chaperone/DNA topoisomerase II/histidine kinase"/>
    <property type="match status" value="1"/>
</dbReference>
<organism evidence="6 7">
    <name type="scientific">Priapulus caudatus</name>
    <name type="common">Priapulid worm</name>
    <dbReference type="NCBI Taxonomy" id="37621"/>
    <lineage>
        <taxon>Eukaryota</taxon>
        <taxon>Metazoa</taxon>
        <taxon>Ecdysozoa</taxon>
        <taxon>Scalidophora</taxon>
        <taxon>Priapulida</taxon>
        <taxon>Priapulimorpha</taxon>
        <taxon>Priapulimorphida</taxon>
        <taxon>Priapulidae</taxon>
        <taxon>Priapulus</taxon>
    </lineage>
</organism>
<dbReference type="RefSeq" id="XP_014665866.1">
    <property type="nucleotide sequence ID" value="XM_014810380.1"/>
</dbReference>
<protein>
    <submittedName>
        <fullName evidence="7">Mismatch repair endonuclease PMS2-like</fullName>
    </submittedName>
</protein>
<dbReference type="Gene3D" id="3.30.230.10">
    <property type="match status" value="1"/>
</dbReference>
<gene>
    <name evidence="7" type="primary">LOC106807887</name>
</gene>
<accession>A0ABM1E0Z5</accession>
<dbReference type="Gene3D" id="3.30.1370.100">
    <property type="entry name" value="MutL, C-terminal domain, regulatory subdomain"/>
    <property type="match status" value="1"/>
</dbReference>
<dbReference type="InterPro" id="IPR013507">
    <property type="entry name" value="DNA_mismatch_S5_2-like"/>
</dbReference>
<evidence type="ECO:0000256" key="3">
    <source>
        <dbReference type="SAM" id="MobiDB-lite"/>
    </source>
</evidence>
<dbReference type="Pfam" id="PF08676">
    <property type="entry name" value="MutL_C"/>
    <property type="match status" value="1"/>
</dbReference>
<dbReference type="InterPro" id="IPR020568">
    <property type="entry name" value="Ribosomal_Su5_D2-typ_SF"/>
</dbReference>
<dbReference type="InterPro" id="IPR038973">
    <property type="entry name" value="MutL/Mlh/Pms-like"/>
</dbReference>
<dbReference type="Pfam" id="PF13589">
    <property type="entry name" value="HATPase_c_3"/>
    <property type="match status" value="1"/>
</dbReference>
<dbReference type="Gene3D" id="3.30.1540.20">
    <property type="entry name" value="MutL, C-terminal domain, dimerisation subdomain"/>
    <property type="match status" value="1"/>
</dbReference>
<feature type="compositionally biased region" description="Basic and acidic residues" evidence="3">
    <location>
        <begin position="560"/>
        <end position="574"/>
    </location>
</feature>
<feature type="domain" description="DNA mismatch repair protein S5" evidence="5">
    <location>
        <begin position="273"/>
        <end position="410"/>
    </location>
</feature>
<sequence>MDVSIPGLTTQVCERLGDLCPDENKCSESREEIHSSDSGFCRKLANLAVPADSNVSTTGSISVIDKNSVHRICSGQVILTLATAVKELIENSIDAGACVIEVRLKDYGSKLIEVIDNGCGVSDLNFQGLTLKHHTSKLKAFSELVGVETFGFRGEALSSLCALSDVVITTCHESSAIGSKLTYGHGGDILGNIPCPRQKGTTVSVAEIFSTLPVRHREFTKNVRREFTKMVSVLNAYCVISTGIRLSCSNQVGKGKKTIVVATSGNGSTRENIADVFGPKQLNSLVELIEIPPGDEILAEYGFAAKDLTAKKFSISGYVSDCTHGEGRSTTDRQFVFINGRPCNLPNVTKILNDVYHMYNRYQYPACVLNISSAKEMVDVNVTPDKRQVFVQNERLLQAALKATLLCVFHDRSFSIPTSGTTLQQKITNAKMSSVQGSVMGDKVSCSGFLPERPSVASLKRSFGQWHSSGALPTEQQVSKQRRIDSFLNESITAAGAKFSDASHTKGNHGDDKKMVDGTYSGIQVHDEDGRGVADAVSGGRHCSVRHKLSAVVDDDPLNSKDIKISDEDGKETVDEPSGGRHGIVCHRKNKEVADEPTGNVSGQAININSCEPADSVSSESSGHFQELLAAGDGSHVMPLLLLSSHLHGMPEDCGDVVMEHQGSLAMPLQGHQNKSVQNMATRSALSKFRSSFDKHTRVPDTKGTTGSPQKQSLGPVLLSHTSHNFQASNCDNEHPTDGRLTKCSVGLQNNSCLFRNTGLGHTENNSVVQIDTDTEYHDESSPQTQGCNYMSSDAPCGSNNHDILTDSINDMLQQRRSVTFPFSMKWLRQRLAAGNWSVEQHSLKRAAREFRARIAPSENKAAVEELRKTLNKDSFANMQIIGQFNLGFVIASLGTELFIVDQHATDEKYNFEQLSKHTIIRSQKLIKPQDLELTVASECILEENLTVFNKNGFEFVKDETAVSGRGYKLSATPVSGYWTFGKEDVDELIFMLSDAPGVMCRPTRVSHMFASRACRKSIMIGTALSHSEMKKLVSHMGDMKQPWNCPHGRPTLRHLISLHALPD</sequence>
<comment type="similarity">
    <text evidence="1">Belongs to the DNA mismatch repair MutL/HexB family.</text>
</comment>
<dbReference type="SUPFAM" id="SSF118116">
    <property type="entry name" value="DNA mismatch repair protein MutL"/>
    <property type="match status" value="1"/>
</dbReference>
<evidence type="ECO:0000256" key="2">
    <source>
        <dbReference type="ARBA" id="ARBA00022763"/>
    </source>
</evidence>
<proteinExistence type="inferred from homology"/>
<dbReference type="PROSITE" id="PS00058">
    <property type="entry name" value="DNA_MISMATCH_REPAIR_1"/>
    <property type="match status" value="1"/>
</dbReference>
<feature type="domain" description="MutL C-terminal dimerisation" evidence="4">
    <location>
        <begin position="881"/>
        <end position="1025"/>
    </location>
</feature>
<dbReference type="InterPro" id="IPR036890">
    <property type="entry name" value="HATPase_C_sf"/>
</dbReference>
<dbReference type="SMART" id="SM01340">
    <property type="entry name" value="DNA_mis_repair"/>
    <property type="match status" value="1"/>
</dbReference>
<feature type="region of interest" description="Disordered" evidence="3">
    <location>
        <begin position="560"/>
        <end position="582"/>
    </location>
</feature>
<dbReference type="GeneID" id="106807887"/>
<dbReference type="PANTHER" id="PTHR10073:SF52">
    <property type="entry name" value="MISMATCH REPAIR ENDONUCLEASE PMS2"/>
    <property type="match status" value="1"/>
</dbReference>
<evidence type="ECO:0000313" key="7">
    <source>
        <dbReference type="RefSeq" id="XP_014665866.1"/>
    </source>
</evidence>
<reference evidence="7" key="1">
    <citation type="submission" date="2025-08" db="UniProtKB">
        <authorList>
            <consortium name="RefSeq"/>
        </authorList>
    </citation>
    <scope>IDENTIFICATION</scope>
</reference>
<feature type="compositionally biased region" description="Polar residues" evidence="3">
    <location>
        <begin position="703"/>
        <end position="713"/>
    </location>
</feature>